<dbReference type="GO" id="GO:0005814">
    <property type="term" value="C:centriole"/>
    <property type="evidence" value="ECO:0007669"/>
    <property type="project" value="TreeGrafter"/>
</dbReference>
<feature type="coiled-coil region" evidence="1">
    <location>
        <begin position="1103"/>
        <end position="1148"/>
    </location>
</feature>
<feature type="coiled-coil region" evidence="1">
    <location>
        <begin position="76"/>
        <end position="271"/>
    </location>
</feature>
<feature type="compositionally biased region" description="Basic and acidic residues" evidence="2">
    <location>
        <begin position="491"/>
        <end position="500"/>
    </location>
</feature>
<sequence length="1285" mass="149730">MDDLFKSKDAEISKLLTENRDLSDELRQCQADKEFVWSLWKRLQVSSPDLTQAISLVLQREKEKAETKDRKVLEILQSKDEQIKDLQETARCLKADYDKVLELKVAAEGERNKLAAVCQQSEKENNQLKENVAKSDVYKDVQLTQVKEALNDAEKQKSQLHEQVTSLLRELQQTKDKKQGFDSEHAKLLETIHNYENEMKDRDRVLSRLTEEKLQLSNEIEEFKAEREKLKQVKESRKKQESKVKELKESYEQLKNHCHQQKQLILQLQELHNSTQKVLKEQQEAHKNGTYSLQSMYDDITRDYANLKEAHAKLQTEYTDLKQRVQVQENVIQSTEKELKKSIEMVSRRDRKYDYDDLQDHITSQQQEIDQLRKRLRDNAHRRSNSPYEAEQTFSPIIERGVQHNVPRSRSYSPHRHTKELTTMQKRLKATETRLEETKRLLEFKRDEVREIQQAHNRRLERLRNLQSDYKSLKSGSAQDLSPRKKRNRPVKSDRRDLRQENSDTVWNDLAYYKRENKMLAQERMSLEEELDNLRVQVTMDRATIQDLNMCLRNEKQELAAKLRSSARAEERRSSTPKKTKSPSPKPTHRAVKNLERRLENAGEDNRLLKKDRDRLLEDNRSLKGEIKSLKRDLTEVRHSGTTMRQENSELRIKLQSLDGDRGQMEREVSALRAENQGLRTENAGVRSENTSLRSENSDLRSDVTDLKRELSNLQGELRHIDRSVSSAEKRNGKPSSTHQRTKSDTAKQHQKFLNKSISEMRAAFGEDFNMEDLDPVSTTTMSEDTTAVDEEEIGRSDASSLGQSIVRASRRNKGQLRDEDADEDDTLVDEPLQTGGRKTGKVSSKRVTSRHGQGMLPTLRHRLASLQTQCQSLRTAKQNALKKMNDEKERNEDLQTEITSCQNKLKAAKQQIQRMSREAEILQRERDETLRDLEEAKSAHPEPQKHSDADYKYMESKLKLANSDVTRLNEQIKDLKKEIETKNAQISTDKEKVNRLERDVGAKRQLIDELRVKVRENDQKTKDDRQGAIELSERLRAMEEDLQHKKSHVESLRRQLQAAAKEKARYETMYNKSREELDKRCGEMSALQAGKLEAESATSLVEQAAEQQLQTLASRSEQALDKLKAKLERCEEKLNEFNLFVKSLTNNLIDLVQRQRDNFHREKSSHVEPSDVDSRPSSLSRAQTVACNILNISRSDFEDLMAPVDSVRRRQADSDAARDEERNLSAKSDQTWRSKVDKIATENPPFAKSLCRLLWDKVQDAVKLTEDKWRFQTEQLEQKLMSKT</sequence>
<reference evidence="3" key="1">
    <citation type="submission" date="2020-04" db="EMBL/GenBank/DDBJ databases">
        <authorList>
            <person name="Neveu A P."/>
        </authorList>
    </citation>
    <scope>NUCLEOTIDE SEQUENCE</scope>
    <source>
        <tissue evidence="3">Whole embryo</tissue>
    </source>
</reference>
<feature type="compositionally biased region" description="Basic and acidic residues" evidence="2">
    <location>
        <begin position="718"/>
        <end position="732"/>
    </location>
</feature>
<dbReference type="Gene3D" id="1.20.5.340">
    <property type="match status" value="1"/>
</dbReference>
<feature type="region of interest" description="Disordered" evidence="2">
    <location>
        <begin position="718"/>
        <end position="750"/>
    </location>
</feature>
<feature type="compositionally biased region" description="Polar residues" evidence="2">
    <location>
        <begin position="777"/>
        <end position="786"/>
    </location>
</feature>
<dbReference type="EMBL" id="LR784065">
    <property type="protein sequence ID" value="CAB3232346.1"/>
    <property type="molecule type" value="mRNA"/>
</dbReference>
<dbReference type="PANTHER" id="PTHR18957">
    <property type="entry name" value="CENTLEIN"/>
    <property type="match status" value="1"/>
</dbReference>
<evidence type="ECO:0000313" key="3">
    <source>
        <dbReference type="EMBL" id="CAB3232346.1"/>
    </source>
</evidence>
<accession>A0A6F9D935</accession>
<dbReference type="Gene3D" id="1.20.5.170">
    <property type="match status" value="1"/>
</dbReference>
<feature type="coiled-coil region" evidence="1">
    <location>
        <begin position="864"/>
        <end position="1077"/>
    </location>
</feature>
<feature type="compositionally biased region" description="Polar residues" evidence="2">
    <location>
        <begin position="466"/>
        <end position="480"/>
    </location>
</feature>
<dbReference type="GO" id="GO:0005813">
    <property type="term" value="C:centrosome"/>
    <property type="evidence" value="ECO:0007669"/>
    <property type="project" value="TreeGrafter"/>
</dbReference>
<keyword evidence="1" id="KW-0175">Coiled coil</keyword>
<feature type="compositionally biased region" description="Basic and acidic residues" evidence="2">
    <location>
        <begin position="562"/>
        <end position="574"/>
    </location>
</feature>
<feature type="compositionally biased region" description="Acidic residues" evidence="2">
    <location>
        <begin position="820"/>
        <end position="829"/>
    </location>
</feature>
<feature type="coiled-coil region" evidence="1">
    <location>
        <begin position="297"/>
        <end position="382"/>
    </location>
</feature>
<feature type="region of interest" description="Disordered" evidence="2">
    <location>
        <begin position="769"/>
        <end position="856"/>
    </location>
</feature>
<feature type="region of interest" description="Disordered" evidence="2">
    <location>
        <begin position="675"/>
        <end position="701"/>
    </location>
</feature>
<feature type="region of interest" description="Disordered" evidence="2">
    <location>
        <begin position="1161"/>
        <end position="1180"/>
    </location>
</feature>
<dbReference type="InterPro" id="IPR038810">
    <property type="entry name" value="CNTLN"/>
</dbReference>
<evidence type="ECO:0000256" key="1">
    <source>
        <dbReference type="SAM" id="Coils"/>
    </source>
</evidence>
<gene>
    <name evidence="3" type="primary">Cntln</name>
</gene>
<name>A0A6F9D935_9ASCI</name>
<dbReference type="Gene3D" id="1.10.287.1490">
    <property type="match status" value="1"/>
</dbReference>
<organism evidence="3">
    <name type="scientific">Phallusia mammillata</name>
    <dbReference type="NCBI Taxonomy" id="59560"/>
    <lineage>
        <taxon>Eukaryota</taxon>
        <taxon>Metazoa</taxon>
        <taxon>Chordata</taxon>
        <taxon>Tunicata</taxon>
        <taxon>Ascidiacea</taxon>
        <taxon>Phlebobranchia</taxon>
        <taxon>Ascidiidae</taxon>
        <taxon>Phallusia</taxon>
    </lineage>
</organism>
<feature type="compositionally biased region" description="Basic residues" evidence="2">
    <location>
        <begin position="839"/>
        <end position="850"/>
    </location>
</feature>
<feature type="compositionally biased region" description="Basic and acidic residues" evidence="2">
    <location>
        <begin position="1161"/>
        <end position="1175"/>
    </location>
</feature>
<feature type="region of interest" description="Disordered" evidence="2">
    <location>
        <begin position="466"/>
        <end position="500"/>
    </location>
</feature>
<proteinExistence type="evidence at transcript level"/>
<feature type="region of interest" description="Disordered" evidence="2">
    <location>
        <begin position="1209"/>
        <end position="1230"/>
    </location>
</feature>
<feature type="compositionally biased region" description="Basic residues" evidence="2">
    <location>
        <begin position="575"/>
        <end position="591"/>
    </location>
</feature>
<dbReference type="PANTHER" id="PTHR18957:SF0">
    <property type="entry name" value="CENTLEIN"/>
    <property type="match status" value="1"/>
</dbReference>
<evidence type="ECO:0000256" key="2">
    <source>
        <dbReference type="SAM" id="MobiDB-lite"/>
    </source>
</evidence>
<feature type="coiled-coil region" evidence="1">
    <location>
        <begin position="421"/>
        <end position="466"/>
    </location>
</feature>
<protein>
    <submittedName>
        <fullName evidence="3">Centlein</fullName>
    </submittedName>
</protein>
<dbReference type="GO" id="GO:0010457">
    <property type="term" value="P:centriole-centriole cohesion"/>
    <property type="evidence" value="ECO:0007669"/>
    <property type="project" value="TreeGrafter"/>
</dbReference>
<feature type="region of interest" description="Disordered" evidence="2">
    <location>
        <begin position="562"/>
        <end position="591"/>
    </location>
</feature>